<evidence type="ECO:0000256" key="4">
    <source>
        <dbReference type="ARBA" id="ARBA00012671"/>
    </source>
</evidence>
<keyword evidence="11" id="KW-0472">Membrane</keyword>
<comment type="pathway">
    <text evidence="2">Protein modification; protein glycosylation.</text>
</comment>
<comment type="similarity">
    <text evidence="3">Belongs to the glycosyltransferase 18 family.</text>
</comment>
<evidence type="ECO:0000256" key="1">
    <source>
        <dbReference type="ARBA" id="ARBA00004323"/>
    </source>
</evidence>
<evidence type="ECO:0000256" key="9">
    <source>
        <dbReference type="ARBA" id="ARBA00022989"/>
    </source>
</evidence>
<keyword evidence="5" id="KW-0328">Glycosyltransferase</keyword>
<dbReference type="GO" id="GO:0006487">
    <property type="term" value="P:protein N-linked glycosylation"/>
    <property type="evidence" value="ECO:0007669"/>
    <property type="project" value="TreeGrafter"/>
</dbReference>
<keyword evidence="9" id="KW-1133">Transmembrane helix</keyword>
<dbReference type="STRING" id="28743.ENSCVAP00000020255"/>
<evidence type="ECO:0000313" key="15">
    <source>
        <dbReference type="Ensembl" id="ENSCVAP00000020255.1"/>
    </source>
</evidence>
<keyword evidence="6" id="KW-0808">Transferase</keyword>
<dbReference type="EC" id="2.4.1.155" evidence="4"/>
<dbReference type="Proteomes" id="UP000265020">
    <property type="component" value="Unassembled WGS sequence"/>
</dbReference>
<evidence type="ECO:0000256" key="8">
    <source>
        <dbReference type="ARBA" id="ARBA00022968"/>
    </source>
</evidence>
<keyword evidence="8" id="KW-0735">Signal-anchor</keyword>
<comment type="catalytic activity">
    <reaction evidence="13">
        <text>N(4)-{beta-D-GlcNAc-(1-&gt;2)-[beta-D-GlcNAc-(1-&gt;4)]-alpha-D-Man-(1-&gt;3)-[beta-D-GlcNAc-(1-&gt;2)-alpha-D-Man-(1-&gt;6)]-beta-D-Man-(1-&gt;4)-beta-D-GlcNAc-(1-&gt;4)-beta-D-GlcNAc}-L-asparaginyl-[protein] + UDP-N-acetyl-alpha-D-glucosamine = N(4)-{beta-D-GlcNAc-(1-&gt;2)-[beta-D-GlcNAc-(1-&gt;4)]-alpha-D-Man-(1-&gt;3)-[beta-D-GlcNAc-(1-&gt;2)-[beta-D-GlcNAc-(1-&gt;6)]-alpha-D-Man-(1-&gt;6)]-beta-D-Man-(1-&gt;4)-beta-D-GlcNAc-(1-&gt;4)-beta-D-GlcNAc}-L-asparaginyl-[protein] + UDP + H(+)</text>
        <dbReference type="Rhea" id="RHEA:16921"/>
        <dbReference type="Rhea" id="RHEA-COMP:14374"/>
        <dbReference type="Rhea" id="RHEA-COMP:14377"/>
        <dbReference type="ChEBI" id="CHEBI:15378"/>
        <dbReference type="ChEBI" id="CHEBI:57705"/>
        <dbReference type="ChEBI" id="CHEBI:58223"/>
        <dbReference type="ChEBI" id="CHEBI:139507"/>
        <dbReference type="ChEBI" id="CHEBI:139510"/>
        <dbReference type="EC" id="2.4.1.155"/>
    </reaction>
</comment>
<evidence type="ECO:0000256" key="11">
    <source>
        <dbReference type="ARBA" id="ARBA00023136"/>
    </source>
</evidence>
<proteinExistence type="inferred from homology"/>
<dbReference type="InterPro" id="IPR052105">
    <property type="entry name" value="MGAT5_Glycosyltransferase"/>
</dbReference>
<dbReference type="AlphaFoldDB" id="A0A3Q2G8N6"/>
<evidence type="ECO:0000256" key="5">
    <source>
        <dbReference type="ARBA" id="ARBA00022676"/>
    </source>
</evidence>
<evidence type="ECO:0000256" key="12">
    <source>
        <dbReference type="ARBA" id="ARBA00023180"/>
    </source>
</evidence>
<keyword evidence="16" id="KW-1185">Reference proteome</keyword>
<dbReference type="Ensembl" id="ENSCVAT00000014822.1">
    <property type="protein sequence ID" value="ENSCVAP00000020255.1"/>
    <property type="gene ID" value="ENSCVAG00000001524.1"/>
</dbReference>
<reference evidence="15" key="2">
    <citation type="submission" date="2025-09" db="UniProtKB">
        <authorList>
            <consortium name="Ensembl"/>
        </authorList>
    </citation>
    <scope>IDENTIFICATION</scope>
</reference>
<dbReference type="PANTHER" id="PTHR15075">
    <property type="entry name" value="ALPHA-MANNOSIDE BETA-1,6-N-ACETYLGLUCOSAMINYLTRANSFERASE"/>
    <property type="match status" value="1"/>
</dbReference>
<dbReference type="GO" id="GO:0000139">
    <property type="term" value="C:Golgi membrane"/>
    <property type="evidence" value="ECO:0007669"/>
    <property type="project" value="UniProtKB-SubCell"/>
</dbReference>
<dbReference type="Pfam" id="PF15024">
    <property type="entry name" value="Glyco_transf_18"/>
    <property type="match status" value="1"/>
</dbReference>
<dbReference type="UniPathway" id="UPA00378"/>
<keyword evidence="10" id="KW-0333">Golgi apparatus</keyword>
<evidence type="ECO:0000256" key="2">
    <source>
        <dbReference type="ARBA" id="ARBA00004922"/>
    </source>
</evidence>
<evidence type="ECO:0000259" key="14">
    <source>
        <dbReference type="Pfam" id="PF15024"/>
    </source>
</evidence>
<organism evidence="15 16">
    <name type="scientific">Cyprinodon variegatus</name>
    <name type="common">Sheepshead minnow</name>
    <dbReference type="NCBI Taxonomy" id="28743"/>
    <lineage>
        <taxon>Eukaryota</taxon>
        <taxon>Metazoa</taxon>
        <taxon>Chordata</taxon>
        <taxon>Craniata</taxon>
        <taxon>Vertebrata</taxon>
        <taxon>Euteleostomi</taxon>
        <taxon>Actinopterygii</taxon>
        <taxon>Neopterygii</taxon>
        <taxon>Teleostei</taxon>
        <taxon>Neoteleostei</taxon>
        <taxon>Acanthomorphata</taxon>
        <taxon>Ovalentaria</taxon>
        <taxon>Atherinomorphae</taxon>
        <taxon>Cyprinodontiformes</taxon>
        <taxon>Cyprinodontidae</taxon>
        <taxon>Cyprinodon</taxon>
    </lineage>
</organism>
<keyword evidence="12" id="KW-0325">Glycoprotein</keyword>
<evidence type="ECO:0000256" key="3">
    <source>
        <dbReference type="ARBA" id="ARBA00007477"/>
    </source>
</evidence>
<dbReference type="GeneTree" id="ENSGT00940000153470"/>
<accession>A0A3Q2G8N6</accession>
<keyword evidence="7" id="KW-0812">Transmembrane</keyword>
<evidence type="ECO:0000256" key="6">
    <source>
        <dbReference type="ARBA" id="ARBA00022679"/>
    </source>
</evidence>
<dbReference type="InterPro" id="IPR026116">
    <property type="entry name" value="GT18_cat"/>
</dbReference>
<reference evidence="15" key="1">
    <citation type="submission" date="2025-08" db="UniProtKB">
        <authorList>
            <consortium name="Ensembl"/>
        </authorList>
    </citation>
    <scope>IDENTIFICATION</scope>
</reference>
<dbReference type="GO" id="GO:0030144">
    <property type="term" value="F:alpha-1,6-mannosylglycoprotein 6-beta-N-acetylglucosaminyltransferase activity"/>
    <property type="evidence" value="ECO:0007669"/>
    <property type="project" value="UniProtKB-EC"/>
</dbReference>
<feature type="domain" description="Glycosyltransferase family 18 catalytic" evidence="14">
    <location>
        <begin position="34"/>
        <end position="570"/>
    </location>
</feature>
<sequence>MNKSASDTVCILTCKNNALSFLQFLSAQWQSDPCYAFYGVDGSTCSILGYLSQIEDFCPRKFFLFSWFGHLQTFIRDTLSPLYEVISNSSSPAVTFIQSRVKRMSERWTWAGKRMKQSGKMTGTPQMKVQLFSLFRNINTAKGGPLGELVQWADLSACLTILGHNLTFSTSQHQLHRSDIFKNINNRPLTFDLIYTDYHGLAHLHRAMGLAFKHYQCRFRILDSFGTEPAFNLASYAQSHGYKTLWGSWGLQPLQYMTMFPHTPDNSFLGFVSEEAVKKELRGDELKPESYKKEKIAVVYGKQEYMWQDKSEYVETISEELEIHGTVYQPPGLASKLPSFVKNHGLLSQEEFLQLLRRTKVFIGLGFPYEGPAPIEAIALGCVFLQPRFDPPHSSHNNDFYRGKPTTRQITSQHPYAEKFIAKPYVWTVDMTNRTEIREAVKQILQTEVKPFTPPEFTCLGMLERVHRYISQQDFCGKSVTMRPPEGVLKVHLGPLGEACVDVCQHSSLMCEPALFHHLNTPDIFTSMMQEANHLFPSYSPWGRLCGLQQEPLLFSCAGSDSSQRRLCPCRRLA</sequence>
<evidence type="ECO:0000256" key="10">
    <source>
        <dbReference type="ARBA" id="ARBA00023034"/>
    </source>
</evidence>
<dbReference type="PANTHER" id="PTHR15075:SF7">
    <property type="entry name" value="ALPHA-1,6-MANNOSYL-GLYCOPROTEIN 6-BETA-N-ACETYLGLUCOSAMINYLTRANSFERASE"/>
    <property type="match status" value="1"/>
</dbReference>
<protein>
    <recommendedName>
        <fullName evidence="4">alpha-1,6-mannosyl-glycoprotein 6-beta-N-acetylglucosaminyltransferase</fullName>
        <ecNumber evidence="4">2.4.1.155</ecNumber>
    </recommendedName>
</protein>
<evidence type="ECO:0000256" key="7">
    <source>
        <dbReference type="ARBA" id="ARBA00022692"/>
    </source>
</evidence>
<comment type="subcellular location">
    <subcellularLocation>
        <location evidence="1">Golgi apparatus membrane</location>
        <topology evidence="1">Single-pass type II membrane protein</topology>
    </subcellularLocation>
</comment>
<evidence type="ECO:0000313" key="16">
    <source>
        <dbReference type="Proteomes" id="UP000265020"/>
    </source>
</evidence>
<evidence type="ECO:0000256" key="13">
    <source>
        <dbReference type="ARBA" id="ARBA00048243"/>
    </source>
</evidence>
<dbReference type="OMA" id="VTHQNFC"/>
<name>A0A3Q2G8N6_CYPVA</name>